<proteinExistence type="predicted"/>
<dbReference type="Proteomes" id="UP001141806">
    <property type="component" value="Unassembled WGS sequence"/>
</dbReference>
<gene>
    <name evidence="1" type="ORF">NE237_018521</name>
</gene>
<sequence length="235" mass="27867">MKNFYSKLEATGWPKRYIHVDYQFEYDDFLATECECSWRKLRYDATCRNRQVRLEMYRGVWEDQILVSKERGDSVPFDENGHHNPSQLCIKELEAVNKKMNKEPGKDFQVLMSWWFFVQVTTSHGLNITKMSNGKIMDIKKLWWSAKMSSGEITVVKKLWEFPKSLFSDPFAMVDLGCSCGGNTDYVIDCNFLLYLHLNFEDKREREREITLNMSIFSSPTSTLYRTLRMEFLFL</sequence>
<dbReference type="AlphaFoldDB" id="A0A9Q0QP28"/>
<reference evidence="1" key="1">
    <citation type="journal article" date="2023" name="Plant J.">
        <title>The genome of the king protea, Protea cynaroides.</title>
        <authorList>
            <person name="Chang J."/>
            <person name="Duong T.A."/>
            <person name="Schoeman C."/>
            <person name="Ma X."/>
            <person name="Roodt D."/>
            <person name="Barker N."/>
            <person name="Li Z."/>
            <person name="Van de Peer Y."/>
            <person name="Mizrachi E."/>
        </authorList>
    </citation>
    <scope>NUCLEOTIDE SEQUENCE</scope>
    <source>
        <tissue evidence="1">Young leaves</tissue>
    </source>
</reference>
<comment type="caution">
    <text evidence="1">The sequence shown here is derived from an EMBL/GenBank/DDBJ whole genome shotgun (WGS) entry which is preliminary data.</text>
</comment>
<evidence type="ECO:0000313" key="1">
    <source>
        <dbReference type="EMBL" id="KAJ4966672.1"/>
    </source>
</evidence>
<keyword evidence="2" id="KW-1185">Reference proteome</keyword>
<accession>A0A9Q0QP28</accession>
<protein>
    <submittedName>
        <fullName evidence="1">Uncharacterized protein</fullName>
    </submittedName>
</protein>
<dbReference type="OrthoDB" id="66881at2759"/>
<organism evidence="1 2">
    <name type="scientific">Protea cynaroides</name>
    <dbReference type="NCBI Taxonomy" id="273540"/>
    <lineage>
        <taxon>Eukaryota</taxon>
        <taxon>Viridiplantae</taxon>
        <taxon>Streptophyta</taxon>
        <taxon>Embryophyta</taxon>
        <taxon>Tracheophyta</taxon>
        <taxon>Spermatophyta</taxon>
        <taxon>Magnoliopsida</taxon>
        <taxon>Proteales</taxon>
        <taxon>Proteaceae</taxon>
        <taxon>Protea</taxon>
    </lineage>
</organism>
<name>A0A9Q0QP28_9MAGN</name>
<dbReference type="EMBL" id="JAMYWD010000007">
    <property type="protein sequence ID" value="KAJ4966672.1"/>
    <property type="molecule type" value="Genomic_DNA"/>
</dbReference>
<evidence type="ECO:0000313" key="2">
    <source>
        <dbReference type="Proteomes" id="UP001141806"/>
    </source>
</evidence>